<reference evidence="2" key="1">
    <citation type="submission" date="2024-02" db="EMBL/GenBank/DDBJ databases">
        <authorList>
            <consortium name="ELIXIR-Norway"/>
            <consortium name="Elixir Norway"/>
        </authorList>
    </citation>
    <scope>NUCLEOTIDE SEQUENCE</scope>
</reference>
<keyword evidence="3" id="KW-1185">Reference proteome</keyword>
<dbReference type="PANTHER" id="PTHR22814:SF336">
    <property type="entry name" value="HEAVY METAL-ASSOCIATED ISOPRENYLATED PLANT PROTEIN 23"/>
    <property type="match status" value="1"/>
</dbReference>
<dbReference type="SUPFAM" id="SSF55008">
    <property type="entry name" value="HMA, heavy metal-associated domain"/>
    <property type="match status" value="1"/>
</dbReference>
<dbReference type="Gene3D" id="3.30.70.100">
    <property type="match status" value="1"/>
</dbReference>
<accession>A0ABP0TPS3</accession>
<protein>
    <recommendedName>
        <fullName evidence="4">HMA domain-containing protein</fullName>
    </recommendedName>
</protein>
<dbReference type="Proteomes" id="UP001497512">
    <property type="component" value="Chromosome 13"/>
</dbReference>
<name>A0ABP0TPS3_9BRYO</name>
<evidence type="ECO:0000313" key="3">
    <source>
        <dbReference type="Proteomes" id="UP001497512"/>
    </source>
</evidence>
<evidence type="ECO:0000256" key="1">
    <source>
        <dbReference type="ARBA" id="ARBA00022723"/>
    </source>
</evidence>
<dbReference type="PANTHER" id="PTHR22814">
    <property type="entry name" value="COPPER TRANSPORT PROTEIN ATOX1-RELATED"/>
    <property type="match status" value="1"/>
</dbReference>
<evidence type="ECO:0008006" key="4">
    <source>
        <dbReference type="Google" id="ProtNLM"/>
    </source>
</evidence>
<organism evidence="2 3">
    <name type="scientific">Sphagnum troendelagicum</name>
    <dbReference type="NCBI Taxonomy" id="128251"/>
    <lineage>
        <taxon>Eukaryota</taxon>
        <taxon>Viridiplantae</taxon>
        <taxon>Streptophyta</taxon>
        <taxon>Embryophyta</taxon>
        <taxon>Bryophyta</taxon>
        <taxon>Sphagnophytina</taxon>
        <taxon>Sphagnopsida</taxon>
        <taxon>Sphagnales</taxon>
        <taxon>Sphagnaceae</taxon>
        <taxon>Sphagnum</taxon>
    </lineage>
</organism>
<dbReference type="EMBL" id="OZ019905">
    <property type="protein sequence ID" value="CAK9201472.1"/>
    <property type="molecule type" value="Genomic_DNA"/>
</dbReference>
<gene>
    <name evidence="2" type="ORF">CSSPTR1EN2_LOCUS5924</name>
</gene>
<sequence>MSGFISDLIHGTSSRHYPRYHYDDSMVSYGGGMGMLPDVQLYVPMESMRDVERVKNALEREGAHRVICDVVNQTVTVTGNVPPEELLRRVKRIKRHSHILSYSSPYGDSSAYGYNNGGLQTGLSSYGPSMYNNIGLSSLYGSVGYPGRGYSNRYPMNPPAYSSYSSGYSQPYDYGAGYSYRDNLLPPSPFSYY</sequence>
<keyword evidence="1" id="KW-0479">Metal-binding</keyword>
<proteinExistence type="predicted"/>
<dbReference type="InterPro" id="IPR036163">
    <property type="entry name" value="HMA_dom_sf"/>
</dbReference>
<evidence type="ECO:0000313" key="2">
    <source>
        <dbReference type="EMBL" id="CAK9201472.1"/>
    </source>
</evidence>